<reference evidence="2" key="1">
    <citation type="submission" date="2023-10" db="EMBL/GenBank/DDBJ databases">
        <title>Genome assembly of Pristionchus species.</title>
        <authorList>
            <person name="Yoshida K."/>
            <person name="Sommer R.J."/>
        </authorList>
    </citation>
    <scope>NUCLEOTIDE SEQUENCE</scope>
    <source>
        <strain evidence="2">RS0144</strain>
    </source>
</reference>
<gene>
    <name evidence="2" type="ORF">PENTCL1PPCAC_16369</name>
</gene>
<sequence>MSIFTKYNITCDFIAKVERDTGMPFTIFMMGLGALLYAHAWYHGWDMKKVASFIAFVRAVIEMVCLSRSPRTKNRMINCGTGLRRCSAGFLLLPLQRARRPQSCAGLWGRQSFLHNGRLHGQSAGCVLLQRRRPLQHPVRCDNSDPDHLGLRFWLRSGRPFDAAARSSGSRGCSSPLI</sequence>
<comment type="caution">
    <text evidence="2">The sequence shown here is derived from an EMBL/GenBank/DDBJ whole genome shotgun (WGS) entry which is preliminary data.</text>
</comment>
<dbReference type="Proteomes" id="UP001432027">
    <property type="component" value="Unassembled WGS sequence"/>
</dbReference>
<accession>A0AAV5TJ80</accession>
<keyword evidence="1" id="KW-0812">Transmembrane</keyword>
<keyword evidence="1" id="KW-1133">Transmembrane helix</keyword>
<evidence type="ECO:0000256" key="1">
    <source>
        <dbReference type="SAM" id="Phobius"/>
    </source>
</evidence>
<evidence type="ECO:0000313" key="3">
    <source>
        <dbReference type="Proteomes" id="UP001432027"/>
    </source>
</evidence>
<organism evidence="2 3">
    <name type="scientific">Pristionchus entomophagus</name>
    <dbReference type="NCBI Taxonomy" id="358040"/>
    <lineage>
        <taxon>Eukaryota</taxon>
        <taxon>Metazoa</taxon>
        <taxon>Ecdysozoa</taxon>
        <taxon>Nematoda</taxon>
        <taxon>Chromadorea</taxon>
        <taxon>Rhabditida</taxon>
        <taxon>Rhabditina</taxon>
        <taxon>Diplogasteromorpha</taxon>
        <taxon>Diplogasteroidea</taxon>
        <taxon>Neodiplogasteridae</taxon>
        <taxon>Pristionchus</taxon>
    </lineage>
</organism>
<protein>
    <submittedName>
        <fullName evidence="2">Uncharacterized protein</fullName>
    </submittedName>
</protein>
<evidence type="ECO:0000313" key="2">
    <source>
        <dbReference type="EMBL" id="GMS94194.1"/>
    </source>
</evidence>
<dbReference type="AlphaFoldDB" id="A0AAV5TJ80"/>
<dbReference type="EMBL" id="BTSX01000004">
    <property type="protein sequence ID" value="GMS94194.1"/>
    <property type="molecule type" value="Genomic_DNA"/>
</dbReference>
<name>A0AAV5TJ80_9BILA</name>
<feature type="transmembrane region" description="Helical" evidence="1">
    <location>
        <begin position="25"/>
        <end position="44"/>
    </location>
</feature>
<keyword evidence="1" id="KW-0472">Membrane</keyword>
<keyword evidence="3" id="KW-1185">Reference proteome</keyword>
<proteinExistence type="predicted"/>